<dbReference type="SMART" id="SM00448">
    <property type="entry name" value="REC"/>
    <property type="match status" value="1"/>
</dbReference>
<reference evidence="4 5" key="1">
    <citation type="submission" date="2024-09" db="EMBL/GenBank/DDBJ databases">
        <authorList>
            <person name="Sun Q."/>
            <person name="Mori K."/>
        </authorList>
    </citation>
    <scope>NUCLEOTIDE SEQUENCE [LARGE SCALE GENOMIC DNA]</scope>
    <source>
        <strain evidence="4 5">KCTC 23315</strain>
    </source>
</reference>
<dbReference type="PIRSF" id="PIRSF036883">
    <property type="entry name" value="RR_HD-GYP_mod"/>
    <property type="match status" value="1"/>
</dbReference>
<dbReference type="InterPro" id="IPR001789">
    <property type="entry name" value="Sig_transdc_resp-reg_receiver"/>
</dbReference>
<evidence type="ECO:0000259" key="2">
    <source>
        <dbReference type="PROSITE" id="PS50110"/>
    </source>
</evidence>
<evidence type="ECO:0000313" key="5">
    <source>
        <dbReference type="Proteomes" id="UP001589813"/>
    </source>
</evidence>
<dbReference type="PANTHER" id="PTHR33525:SF5">
    <property type="entry name" value="TWO COMPONENT SIGNAL TRANSDUCTION SYSTEM RESPONSE REGULATOR"/>
    <property type="match status" value="1"/>
</dbReference>
<keyword evidence="5" id="KW-1185">Reference proteome</keyword>
<dbReference type="SUPFAM" id="SSF109604">
    <property type="entry name" value="HD-domain/PDEase-like"/>
    <property type="match status" value="1"/>
</dbReference>
<dbReference type="InterPro" id="IPR052340">
    <property type="entry name" value="RNase_Y/CdgJ"/>
</dbReference>
<dbReference type="InterPro" id="IPR011006">
    <property type="entry name" value="CheY-like_superfamily"/>
</dbReference>
<protein>
    <submittedName>
        <fullName evidence="4">HDOD domain-containing protein</fullName>
    </submittedName>
</protein>
<dbReference type="InterPro" id="IPR013976">
    <property type="entry name" value="HDOD"/>
</dbReference>
<evidence type="ECO:0000259" key="3">
    <source>
        <dbReference type="PROSITE" id="PS51833"/>
    </source>
</evidence>
<keyword evidence="1" id="KW-0597">Phosphoprotein</keyword>
<evidence type="ECO:0000256" key="1">
    <source>
        <dbReference type="PROSITE-ProRule" id="PRU00169"/>
    </source>
</evidence>
<dbReference type="InterPro" id="IPR014626">
    <property type="entry name" value="Sig_transdc_resp-reg_put"/>
</dbReference>
<name>A0ABV6BBV2_9GAMM</name>
<sequence length="377" mass="41311">MSAKPVVLFIDDDSFMLKALLRASLRLQSGWTYYLCDDPQHWPSALPDGVLPDLIVSDFLMPDLNGDMVLAQAMALYPQTVRVLMTGDTTEEVVSSVSLQAHFVLSKPFSEQDMQQLFGCVERLRSLQIPLQLRQLLGQADSLPVLPAIIRQLRQVLAAENADLVQAVDLVAHEPVIAARLLQLANSAFLGYSRPTHSLAESLLRLGLRLVEAIVTLMAVDQTISATATDGSHLAISEQAFKQAGIARQLADAAQLSTEQQDQLFVCALLSALGPLSKLKWQQDKSVIPATINGINSDSVITIYLLTLWGYPASLCQLEQDKCLYGASPDPADLKPYILFIASEYQRGCSKDYLQHSARLLQNIGLQQAILHLPVPA</sequence>
<accession>A0ABV6BBV2</accession>
<evidence type="ECO:0000313" key="4">
    <source>
        <dbReference type="EMBL" id="MFC0048330.1"/>
    </source>
</evidence>
<dbReference type="Gene3D" id="1.10.3210.10">
    <property type="entry name" value="Hypothetical protein af1432"/>
    <property type="match status" value="1"/>
</dbReference>
<dbReference type="Gene3D" id="3.40.50.2300">
    <property type="match status" value="1"/>
</dbReference>
<organism evidence="4 5">
    <name type="scientific">Rheinheimera tilapiae</name>
    <dbReference type="NCBI Taxonomy" id="875043"/>
    <lineage>
        <taxon>Bacteria</taxon>
        <taxon>Pseudomonadati</taxon>
        <taxon>Pseudomonadota</taxon>
        <taxon>Gammaproteobacteria</taxon>
        <taxon>Chromatiales</taxon>
        <taxon>Chromatiaceae</taxon>
        <taxon>Rheinheimera</taxon>
    </lineage>
</organism>
<dbReference type="Pfam" id="PF08668">
    <property type="entry name" value="HDOD"/>
    <property type="match status" value="1"/>
</dbReference>
<dbReference type="PROSITE" id="PS51833">
    <property type="entry name" value="HDOD"/>
    <property type="match status" value="1"/>
</dbReference>
<dbReference type="RefSeq" id="WP_377242416.1">
    <property type="nucleotide sequence ID" value="NZ_JBHLXP010000001.1"/>
</dbReference>
<comment type="caution">
    <text evidence="4">The sequence shown here is derived from an EMBL/GenBank/DDBJ whole genome shotgun (WGS) entry which is preliminary data.</text>
</comment>
<dbReference type="PROSITE" id="PS50110">
    <property type="entry name" value="RESPONSE_REGULATORY"/>
    <property type="match status" value="1"/>
</dbReference>
<dbReference type="EMBL" id="JBHLXP010000001">
    <property type="protein sequence ID" value="MFC0048330.1"/>
    <property type="molecule type" value="Genomic_DNA"/>
</dbReference>
<feature type="domain" description="HDOD" evidence="3">
    <location>
        <begin position="143"/>
        <end position="325"/>
    </location>
</feature>
<feature type="modified residue" description="4-aspartylphosphate" evidence="1">
    <location>
        <position position="58"/>
    </location>
</feature>
<dbReference type="Pfam" id="PF00072">
    <property type="entry name" value="Response_reg"/>
    <property type="match status" value="1"/>
</dbReference>
<proteinExistence type="predicted"/>
<feature type="domain" description="Response regulatory" evidence="2">
    <location>
        <begin position="6"/>
        <end position="122"/>
    </location>
</feature>
<gene>
    <name evidence="4" type="ORF">ACFFJP_08515</name>
</gene>
<dbReference type="Proteomes" id="UP001589813">
    <property type="component" value="Unassembled WGS sequence"/>
</dbReference>
<dbReference type="SUPFAM" id="SSF52172">
    <property type="entry name" value="CheY-like"/>
    <property type="match status" value="1"/>
</dbReference>
<dbReference type="PANTHER" id="PTHR33525">
    <property type="match status" value="1"/>
</dbReference>